<dbReference type="InterPro" id="IPR008628">
    <property type="entry name" value="GPP34-like"/>
</dbReference>
<sequence>MPGRPSPTLPEDLLLLCAEPETGLVRLPRYFDRALAGAVLAEFALCGAIVLQGEQVTEVRPLAMGDPVADRLLGQLVEDVRVGVPGLHQVRLAGHGGERPAPRGRFAAARRAMFDAAAQVRPPWRLEEWVTWPRFHAVGRHYLQALHARGLLTDTRRRTLGVLPRTGWRTTVPDHAARTAAQVAQAIQSHGPGPAVTRGLRLAALAGAADLTGRIFPGTRNGDMRSRVEHLARTDLIAVAVSKAIESDLRRASGPD</sequence>
<name>A0A7W3RA78_9ACTN</name>
<dbReference type="GO" id="GO:0005737">
    <property type="term" value="C:cytoplasm"/>
    <property type="evidence" value="ECO:0007669"/>
    <property type="project" value="UniProtKB-ARBA"/>
</dbReference>
<dbReference type="Proteomes" id="UP000539313">
    <property type="component" value="Unassembled WGS sequence"/>
</dbReference>
<keyword evidence="6" id="KW-1185">Reference proteome</keyword>
<evidence type="ECO:0000256" key="4">
    <source>
        <dbReference type="ARBA" id="ARBA00023136"/>
    </source>
</evidence>
<organism evidence="5 6">
    <name type="scientific">Thermomonospora cellulosilytica</name>
    <dbReference type="NCBI Taxonomy" id="1411118"/>
    <lineage>
        <taxon>Bacteria</taxon>
        <taxon>Bacillati</taxon>
        <taxon>Actinomycetota</taxon>
        <taxon>Actinomycetes</taxon>
        <taxon>Streptosporangiales</taxon>
        <taxon>Thermomonosporaceae</taxon>
        <taxon>Thermomonospora</taxon>
    </lineage>
</organism>
<evidence type="ECO:0000256" key="2">
    <source>
        <dbReference type="ARBA" id="ARBA00023034"/>
    </source>
</evidence>
<dbReference type="InterPro" id="IPR038261">
    <property type="entry name" value="GPP34-like_sf"/>
</dbReference>
<keyword evidence="4" id="KW-0472">Membrane</keyword>
<evidence type="ECO:0000313" key="6">
    <source>
        <dbReference type="Proteomes" id="UP000539313"/>
    </source>
</evidence>
<dbReference type="GO" id="GO:0070273">
    <property type="term" value="F:phosphatidylinositol-4-phosphate binding"/>
    <property type="evidence" value="ECO:0007669"/>
    <property type="project" value="InterPro"/>
</dbReference>
<gene>
    <name evidence="5" type="ORF">HNR21_004326</name>
</gene>
<dbReference type="GO" id="GO:0012505">
    <property type="term" value="C:endomembrane system"/>
    <property type="evidence" value="ECO:0007669"/>
    <property type="project" value="UniProtKB-ARBA"/>
</dbReference>
<accession>A0A7W3RA78</accession>
<dbReference type="RefSeq" id="WP_182706639.1">
    <property type="nucleotide sequence ID" value="NZ_JACJII010000001.1"/>
</dbReference>
<comment type="subcellular location">
    <subcellularLocation>
        <location evidence="1">Golgi apparatus membrane</location>
        <topology evidence="1">Peripheral membrane protein</topology>
        <orientation evidence="1">Cytoplasmic side</orientation>
    </subcellularLocation>
</comment>
<comment type="caution">
    <text evidence="5">The sequence shown here is derived from an EMBL/GenBank/DDBJ whole genome shotgun (WGS) entry which is preliminary data.</text>
</comment>
<keyword evidence="3" id="KW-0446">Lipid-binding</keyword>
<evidence type="ECO:0008006" key="7">
    <source>
        <dbReference type="Google" id="ProtNLM"/>
    </source>
</evidence>
<evidence type="ECO:0000256" key="1">
    <source>
        <dbReference type="ARBA" id="ARBA00004255"/>
    </source>
</evidence>
<proteinExistence type="predicted"/>
<dbReference type="EMBL" id="JACJII010000001">
    <property type="protein sequence ID" value="MBA9005444.1"/>
    <property type="molecule type" value="Genomic_DNA"/>
</dbReference>
<protein>
    <recommendedName>
        <fullName evidence="7">Golgi phosphoprotein 3 GPP34</fullName>
    </recommendedName>
</protein>
<evidence type="ECO:0000256" key="3">
    <source>
        <dbReference type="ARBA" id="ARBA00023121"/>
    </source>
</evidence>
<dbReference type="Pfam" id="PF05719">
    <property type="entry name" value="GPP34"/>
    <property type="match status" value="1"/>
</dbReference>
<dbReference type="Gene3D" id="1.10.3630.10">
    <property type="entry name" value="yeast vps74-n-term truncation variant domain like"/>
    <property type="match status" value="1"/>
</dbReference>
<reference evidence="5 6" key="1">
    <citation type="submission" date="2020-08" db="EMBL/GenBank/DDBJ databases">
        <title>Sequencing the genomes of 1000 actinobacteria strains.</title>
        <authorList>
            <person name="Klenk H.-P."/>
        </authorList>
    </citation>
    <scope>NUCLEOTIDE SEQUENCE [LARGE SCALE GENOMIC DNA]</scope>
    <source>
        <strain evidence="5 6">DSM 45823</strain>
    </source>
</reference>
<keyword evidence="2" id="KW-0333">Golgi apparatus</keyword>
<dbReference type="AlphaFoldDB" id="A0A7W3RA78"/>
<evidence type="ECO:0000313" key="5">
    <source>
        <dbReference type="EMBL" id="MBA9005444.1"/>
    </source>
</evidence>